<dbReference type="InterPro" id="IPR032710">
    <property type="entry name" value="NTF2-like_dom_sf"/>
</dbReference>
<dbReference type="InterPro" id="IPR007430">
    <property type="entry name" value="VirB8"/>
</dbReference>
<dbReference type="PIRSF" id="PIRSF003299">
    <property type="entry name" value="VirB8_PtlE"/>
    <property type="match status" value="1"/>
</dbReference>
<dbReference type="GO" id="GO:0016020">
    <property type="term" value="C:membrane"/>
    <property type="evidence" value="ECO:0007669"/>
    <property type="project" value="InterPro"/>
</dbReference>
<evidence type="ECO:0000259" key="8">
    <source>
        <dbReference type="Pfam" id="PF04335"/>
    </source>
</evidence>
<evidence type="ECO:0000256" key="6">
    <source>
        <dbReference type="ARBA" id="ARBA00037847"/>
    </source>
</evidence>
<organism evidence="9 10">
    <name type="scientific">Phyllobacterium brassicacearum</name>
    <dbReference type="NCBI Taxonomy" id="314235"/>
    <lineage>
        <taxon>Bacteria</taxon>
        <taxon>Pseudomonadati</taxon>
        <taxon>Pseudomonadota</taxon>
        <taxon>Alphaproteobacteria</taxon>
        <taxon>Hyphomicrobiales</taxon>
        <taxon>Phyllobacteriaceae</taxon>
        <taxon>Phyllobacterium</taxon>
    </lineage>
</organism>
<dbReference type="Gene3D" id="3.10.450.230">
    <property type="entry name" value="VirB8 protein"/>
    <property type="match status" value="1"/>
</dbReference>
<evidence type="ECO:0000256" key="2">
    <source>
        <dbReference type="ARBA" id="ARBA00014420"/>
    </source>
</evidence>
<keyword evidence="4 7" id="KW-1133">Transmembrane helix</keyword>
<dbReference type="InterPro" id="IPR026264">
    <property type="entry name" value="VirB8/PtlE"/>
</dbReference>
<evidence type="ECO:0000313" key="10">
    <source>
        <dbReference type="Proteomes" id="UP000241444"/>
    </source>
</evidence>
<evidence type="ECO:0000256" key="5">
    <source>
        <dbReference type="ARBA" id="ARBA00023136"/>
    </source>
</evidence>
<reference evidence="10" key="1">
    <citation type="submission" date="2017-11" db="EMBL/GenBank/DDBJ databases">
        <authorList>
            <person name="Kuznetsova I."/>
            <person name="Sazanova A."/>
            <person name="Chirak E."/>
            <person name="Safronova V."/>
            <person name="Willems A."/>
        </authorList>
    </citation>
    <scope>NUCLEOTIDE SEQUENCE [LARGE SCALE GENOMIC DNA]</scope>
    <source>
        <strain evidence="10">STM 196</strain>
    </source>
</reference>
<dbReference type="OrthoDB" id="7366154at2"/>
<dbReference type="GO" id="GO:0012505">
    <property type="term" value="C:endomembrane system"/>
    <property type="evidence" value="ECO:0007669"/>
    <property type="project" value="UniProtKB-SubCell"/>
</dbReference>
<evidence type="ECO:0000256" key="7">
    <source>
        <dbReference type="SAM" id="Phobius"/>
    </source>
</evidence>
<dbReference type="Proteomes" id="UP000241444">
    <property type="component" value="Unassembled WGS sequence"/>
</dbReference>
<sequence>MVTEENLKEYFERSRRWEQDELRSARRSKRLAWTVAAVAAVGMIVSVGAVAALAPLKTVTPFLVRVDNTNGIVDTVASLKDAPVQVDDAMSRYFVAKYVRAREGYSPDTAKFNYDVVSNMSAGPVQESYANAISGNNPASPQRIYGAQTRVSVDITSVQLVSPGLASVRYRQTIEYEQNRTTKHWIATVVYQLLPEAELTIQQRLINPVAFAVTEYRTDPEVIE</sequence>
<dbReference type="Pfam" id="PF04335">
    <property type="entry name" value="VirB8"/>
    <property type="match status" value="1"/>
</dbReference>
<dbReference type="RefSeq" id="WP_106709550.1">
    <property type="nucleotide sequence ID" value="NZ_PGGO01000002.1"/>
</dbReference>
<accession>A0A2P7BUI0</accession>
<evidence type="ECO:0000313" key="9">
    <source>
        <dbReference type="EMBL" id="PSH70134.1"/>
    </source>
</evidence>
<feature type="domain" description="Bacterial virulence protein VirB8" evidence="8">
    <location>
        <begin position="14"/>
        <end position="221"/>
    </location>
</feature>
<dbReference type="CDD" id="cd16424">
    <property type="entry name" value="VirB8"/>
    <property type="match status" value="1"/>
</dbReference>
<gene>
    <name evidence="9" type="ORF">CU102_03275</name>
</gene>
<comment type="similarity">
    <text evidence="1">Belongs to the virB8 family.</text>
</comment>
<keyword evidence="3 7" id="KW-0812">Transmembrane</keyword>
<protein>
    <recommendedName>
        <fullName evidence="2">Type IV secretion system protein virB8</fullName>
    </recommendedName>
</protein>
<feature type="transmembrane region" description="Helical" evidence="7">
    <location>
        <begin position="31"/>
        <end position="54"/>
    </location>
</feature>
<keyword evidence="10" id="KW-1185">Reference proteome</keyword>
<evidence type="ECO:0000256" key="1">
    <source>
        <dbReference type="ARBA" id="ARBA00011070"/>
    </source>
</evidence>
<comment type="caution">
    <text evidence="9">The sequence shown here is derived from an EMBL/GenBank/DDBJ whole genome shotgun (WGS) entry which is preliminary data.</text>
</comment>
<comment type="subcellular location">
    <subcellularLocation>
        <location evidence="6">Endomembrane system</location>
        <topology evidence="6">Single-pass membrane protein</topology>
    </subcellularLocation>
</comment>
<dbReference type="EMBL" id="PGGO01000002">
    <property type="protein sequence ID" value="PSH70134.1"/>
    <property type="molecule type" value="Genomic_DNA"/>
</dbReference>
<proteinExistence type="inferred from homology"/>
<evidence type="ECO:0000256" key="3">
    <source>
        <dbReference type="ARBA" id="ARBA00022692"/>
    </source>
</evidence>
<dbReference type="GO" id="GO:0030255">
    <property type="term" value="P:protein secretion by the type IV secretion system"/>
    <property type="evidence" value="ECO:0007669"/>
    <property type="project" value="InterPro"/>
</dbReference>
<evidence type="ECO:0000256" key="4">
    <source>
        <dbReference type="ARBA" id="ARBA00022989"/>
    </source>
</evidence>
<name>A0A2P7BUI0_9HYPH</name>
<keyword evidence="5 7" id="KW-0472">Membrane</keyword>
<dbReference type="SUPFAM" id="SSF54427">
    <property type="entry name" value="NTF2-like"/>
    <property type="match status" value="1"/>
</dbReference>
<dbReference type="AlphaFoldDB" id="A0A2P7BUI0"/>